<name>A0ABD1IKH9_SALDI</name>
<dbReference type="PROSITE" id="PS51032">
    <property type="entry name" value="AP2_ERF"/>
    <property type="match status" value="1"/>
</dbReference>
<evidence type="ECO:0000313" key="11">
    <source>
        <dbReference type="Proteomes" id="UP001567538"/>
    </source>
</evidence>
<sequence length="201" mass="21881">MIPRMADTPLQRHPSPKKSTKTSSASSSSSTPPASGKHPIYRGIRCRSGKWVSEIRQPRKTTRIWLGTYPSPEMAAAAYDVAALAIKGGQVALNLPDHAASFPIPASSSPHDIRRAAAGAAELMRPKEVAGGERPRSEETADAKMVSEMREYVDEEELFYMPNLLVDMAEGMLVSPPRLASPPPPDEWPEIFGSDGLWSPF</sequence>
<dbReference type="PANTHER" id="PTHR31839">
    <property type="entry name" value="DEHYDRATION-RESPONSIVE ELEMENT-BINDING PROTEIN 1D"/>
    <property type="match status" value="1"/>
</dbReference>
<dbReference type="Pfam" id="PF00847">
    <property type="entry name" value="AP2"/>
    <property type="match status" value="1"/>
</dbReference>
<evidence type="ECO:0000256" key="5">
    <source>
        <dbReference type="ARBA" id="ARBA00023163"/>
    </source>
</evidence>
<keyword evidence="4" id="KW-0010">Activator</keyword>
<dbReference type="InterPro" id="IPR045277">
    <property type="entry name" value="DRE1A-I"/>
</dbReference>
<organism evidence="10 11">
    <name type="scientific">Salvia divinorum</name>
    <name type="common">Maria pastora</name>
    <name type="synonym">Diviner's sage</name>
    <dbReference type="NCBI Taxonomy" id="28513"/>
    <lineage>
        <taxon>Eukaryota</taxon>
        <taxon>Viridiplantae</taxon>
        <taxon>Streptophyta</taxon>
        <taxon>Embryophyta</taxon>
        <taxon>Tracheophyta</taxon>
        <taxon>Spermatophyta</taxon>
        <taxon>Magnoliopsida</taxon>
        <taxon>eudicotyledons</taxon>
        <taxon>Gunneridae</taxon>
        <taxon>Pentapetalae</taxon>
        <taxon>asterids</taxon>
        <taxon>lamiids</taxon>
        <taxon>Lamiales</taxon>
        <taxon>Lamiaceae</taxon>
        <taxon>Nepetoideae</taxon>
        <taxon>Mentheae</taxon>
        <taxon>Salviinae</taxon>
        <taxon>Salvia</taxon>
        <taxon>Salvia subgen. Calosphace</taxon>
    </lineage>
</organism>
<dbReference type="InterPro" id="IPR016177">
    <property type="entry name" value="DNA-bd_dom_sf"/>
</dbReference>
<dbReference type="SUPFAM" id="SSF54171">
    <property type="entry name" value="DNA-binding domain"/>
    <property type="match status" value="1"/>
</dbReference>
<accession>A0ABD1IKH9</accession>
<dbReference type="Proteomes" id="UP001567538">
    <property type="component" value="Unassembled WGS sequence"/>
</dbReference>
<keyword evidence="2" id="KW-0805">Transcription regulation</keyword>
<dbReference type="PANTHER" id="PTHR31839:SF85">
    <property type="entry name" value="AP2_ERF DOMAIN-CONTAINING PROTEIN"/>
    <property type="match status" value="1"/>
</dbReference>
<comment type="subcellular location">
    <subcellularLocation>
        <location evidence="1">Nucleus</location>
    </subcellularLocation>
</comment>
<keyword evidence="6" id="KW-0539">Nucleus</keyword>
<evidence type="ECO:0000256" key="6">
    <source>
        <dbReference type="ARBA" id="ARBA00023242"/>
    </source>
</evidence>
<evidence type="ECO:0000256" key="8">
    <source>
        <dbReference type="SAM" id="MobiDB-lite"/>
    </source>
</evidence>
<evidence type="ECO:0000313" key="10">
    <source>
        <dbReference type="EMBL" id="KAL1569022.1"/>
    </source>
</evidence>
<gene>
    <name evidence="10" type="ORF">AAHA92_00555</name>
</gene>
<dbReference type="EMBL" id="JBEAFC010000001">
    <property type="protein sequence ID" value="KAL1569022.1"/>
    <property type="molecule type" value="Genomic_DNA"/>
</dbReference>
<evidence type="ECO:0000259" key="9">
    <source>
        <dbReference type="PROSITE" id="PS51032"/>
    </source>
</evidence>
<dbReference type="GO" id="GO:0005634">
    <property type="term" value="C:nucleus"/>
    <property type="evidence" value="ECO:0007669"/>
    <property type="project" value="UniProtKB-SubCell"/>
</dbReference>
<evidence type="ECO:0000256" key="3">
    <source>
        <dbReference type="ARBA" id="ARBA00023125"/>
    </source>
</evidence>
<evidence type="ECO:0000256" key="4">
    <source>
        <dbReference type="ARBA" id="ARBA00023159"/>
    </source>
</evidence>
<dbReference type="InterPro" id="IPR001471">
    <property type="entry name" value="AP2/ERF_dom"/>
</dbReference>
<dbReference type="InterPro" id="IPR036955">
    <property type="entry name" value="AP2/ERF_dom_sf"/>
</dbReference>
<comment type="similarity">
    <text evidence="7">Belongs to the AP2/ERF transcription factor family. ERF subfamily.</text>
</comment>
<feature type="region of interest" description="Disordered" evidence="8">
    <location>
        <begin position="177"/>
        <end position="201"/>
    </location>
</feature>
<dbReference type="GO" id="GO:0003677">
    <property type="term" value="F:DNA binding"/>
    <property type="evidence" value="ECO:0007669"/>
    <property type="project" value="UniProtKB-KW"/>
</dbReference>
<feature type="domain" description="AP2/ERF" evidence="9">
    <location>
        <begin position="40"/>
        <end position="96"/>
    </location>
</feature>
<dbReference type="Gene3D" id="3.30.730.10">
    <property type="entry name" value="AP2/ERF domain"/>
    <property type="match status" value="1"/>
</dbReference>
<comment type="caution">
    <text evidence="10">The sequence shown here is derived from an EMBL/GenBank/DDBJ whole genome shotgun (WGS) entry which is preliminary data.</text>
</comment>
<evidence type="ECO:0000256" key="2">
    <source>
        <dbReference type="ARBA" id="ARBA00023015"/>
    </source>
</evidence>
<keyword evidence="3" id="KW-0238">DNA-binding</keyword>
<feature type="compositionally biased region" description="Low complexity" evidence="8">
    <location>
        <begin position="21"/>
        <end position="35"/>
    </location>
</feature>
<dbReference type="CDD" id="cd00018">
    <property type="entry name" value="AP2"/>
    <property type="match status" value="1"/>
</dbReference>
<dbReference type="SMART" id="SM00380">
    <property type="entry name" value="AP2"/>
    <property type="match status" value="1"/>
</dbReference>
<keyword evidence="11" id="KW-1185">Reference proteome</keyword>
<keyword evidence="5" id="KW-0804">Transcription</keyword>
<reference evidence="10 11" key="1">
    <citation type="submission" date="2024-06" db="EMBL/GenBank/DDBJ databases">
        <title>A chromosome level genome sequence of Diviner's sage (Salvia divinorum).</title>
        <authorList>
            <person name="Ford S.A."/>
            <person name="Ro D.-K."/>
            <person name="Ness R.W."/>
            <person name="Phillips M.A."/>
        </authorList>
    </citation>
    <scope>NUCLEOTIDE SEQUENCE [LARGE SCALE GENOMIC DNA]</scope>
    <source>
        <strain evidence="10">SAF-2024a</strain>
        <tissue evidence="10">Leaf</tissue>
    </source>
</reference>
<proteinExistence type="inferred from homology"/>
<protein>
    <submittedName>
        <fullName evidence="10">Ethylene-responsive transcription factor ERF026-like protein</fullName>
    </submittedName>
</protein>
<feature type="region of interest" description="Disordered" evidence="8">
    <location>
        <begin position="1"/>
        <end position="43"/>
    </location>
</feature>
<evidence type="ECO:0000256" key="7">
    <source>
        <dbReference type="ARBA" id="ARBA00024343"/>
    </source>
</evidence>
<evidence type="ECO:0000256" key="1">
    <source>
        <dbReference type="ARBA" id="ARBA00004123"/>
    </source>
</evidence>
<dbReference type="AlphaFoldDB" id="A0ABD1IKH9"/>